<dbReference type="PANTHER" id="PTHR48050:SF13">
    <property type="entry name" value="STEROL 3-BETA-GLUCOSYLTRANSFERASE UGT80A2"/>
    <property type="match status" value="1"/>
</dbReference>
<dbReference type="SUPFAM" id="SSF53756">
    <property type="entry name" value="UDP-Glycosyltransferase/glycogen phosphorylase"/>
    <property type="match status" value="1"/>
</dbReference>
<accession>A0A952KJF6</accession>
<reference evidence="2" key="1">
    <citation type="submission" date="2020-06" db="EMBL/GenBank/DDBJ databases">
        <title>Stable isotope informed genome-resolved metagenomics uncovers potential trophic interactions in rhizosphere soil.</title>
        <authorList>
            <person name="Starr E.P."/>
            <person name="Shi S."/>
            <person name="Blazewicz S.J."/>
            <person name="Koch B.J."/>
            <person name="Probst A.J."/>
            <person name="Hungate B.A."/>
            <person name="Pett-Ridge J."/>
            <person name="Firestone M.K."/>
            <person name="Banfield J.F."/>
        </authorList>
    </citation>
    <scope>NUCLEOTIDE SEQUENCE</scope>
    <source>
        <strain evidence="2">YM_69_17</strain>
    </source>
</reference>
<dbReference type="InterPro" id="IPR010610">
    <property type="entry name" value="EryCIII-like_C"/>
</dbReference>
<dbReference type="InterPro" id="IPR002213">
    <property type="entry name" value="UDP_glucos_trans"/>
</dbReference>
<protein>
    <submittedName>
        <fullName evidence="2">Glycosyltransferase family 1 protein</fullName>
    </submittedName>
</protein>
<dbReference type="Proteomes" id="UP000700706">
    <property type="component" value="Unassembled WGS sequence"/>
</dbReference>
<dbReference type="Gene3D" id="3.40.50.2000">
    <property type="entry name" value="Glycogen Phosphorylase B"/>
    <property type="match status" value="2"/>
</dbReference>
<dbReference type="FunFam" id="3.40.50.2000:FF:000072">
    <property type="entry name" value="Glycosyl transferase"/>
    <property type="match status" value="1"/>
</dbReference>
<dbReference type="InterPro" id="IPR050426">
    <property type="entry name" value="Glycosyltransferase_28"/>
</dbReference>
<organism evidence="2 3">
    <name type="scientific">Inquilinus limosus</name>
    <dbReference type="NCBI Taxonomy" id="171674"/>
    <lineage>
        <taxon>Bacteria</taxon>
        <taxon>Pseudomonadati</taxon>
        <taxon>Pseudomonadota</taxon>
        <taxon>Alphaproteobacteria</taxon>
        <taxon>Rhodospirillales</taxon>
        <taxon>Rhodospirillaceae</taxon>
        <taxon>Inquilinus</taxon>
    </lineage>
</organism>
<dbReference type="EMBL" id="JAEKLZ010000126">
    <property type="protein sequence ID" value="MBW8724644.1"/>
    <property type="molecule type" value="Genomic_DNA"/>
</dbReference>
<dbReference type="AlphaFoldDB" id="A0A952KJF6"/>
<dbReference type="GO" id="GO:0016758">
    <property type="term" value="F:hexosyltransferase activity"/>
    <property type="evidence" value="ECO:0007669"/>
    <property type="project" value="UniProtKB-ARBA"/>
</dbReference>
<dbReference type="GO" id="GO:0008194">
    <property type="term" value="F:UDP-glycosyltransferase activity"/>
    <property type="evidence" value="ECO:0007669"/>
    <property type="project" value="InterPro"/>
</dbReference>
<evidence type="ECO:0000259" key="1">
    <source>
        <dbReference type="Pfam" id="PF06722"/>
    </source>
</evidence>
<sequence>MRVLFSFAGGNGHFLPLVPLARAVRVAGHDVVFAGQPAMIAAVEAAGFAACATGGETLRSAPTRTPLLAFDAAQEDRAVRDGFAGRVARDRAAALLDLCGRWRPDLLVCDELDFGAMVAAERLGLPHASVLVIAAGALVRPDLVAEPLTALRAEHGLIPDPELAMRHRHLVLSPVPPSFRDPACPLPATARPIRPAMGEADEPPPAWLAALPADRPIVYATLGTVFHLESGDLLERVVAGLRDLPVSLVVTTGHEIDPASLGPQPAHVRIERYVPQSLLLPRCRLMVSQAGSGGVTGALAHGVPMVLLPIGADQPANAARCAALGVARVLDPVSCSPAAIGEAARAVLADPAYGAAAGRMAGEIAAMPDPAAAVPLLERLAGRERPDQPGSMAPSRA</sequence>
<dbReference type="Pfam" id="PF06722">
    <property type="entry name" value="EryCIII-like_C"/>
    <property type="match status" value="1"/>
</dbReference>
<feature type="domain" description="Erythromycin biosynthesis protein CIII-like C-terminal" evidence="1">
    <location>
        <begin position="258"/>
        <end position="379"/>
    </location>
</feature>
<dbReference type="PANTHER" id="PTHR48050">
    <property type="entry name" value="STEROL 3-BETA-GLUCOSYLTRANSFERASE"/>
    <property type="match status" value="1"/>
</dbReference>
<dbReference type="CDD" id="cd03784">
    <property type="entry name" value="GT1_Gtf-like"/>
    <property type="match status" value="1"/>
</dbReference>
<gene>
    <name evidence="2" type="ORF">JF625_05740</name>
</gene>
<proteinExistence type="predicted"/>
<evidence type="ECO:0000313" key="3">
    <source>
        <dbReference type="Proteomes" id="UP000700706"/>
    </source>
</evidence>
<evidence type="ECO:0000313" key="2">
    <source>
        <dbReference type="EMBL" id="MBW8724644.1"/>
    </source>
</evidence>
<name>A0A952KJF6_9PROT</name>
<comment type="caution">
    <text evidence="2">The sequence shown here is derived from an EMBL/GenBank/DDBJ whole genome shotgun (WGS) entry which is preliminary data.</text>
</comment>
<dbReference type="GO" id="GO:0017000">
    <property type="term" value="P:antibiotic biosynthetic process"/>
    <property type="evidence" value="ECO:0007669"/>
    <property type="project" value="UniProtKB-ARBA"/>
</dbReference>